<evidence type="ECO:0000256" key="7">
    <source>
        <dbReference type="RuleBase" id="RU363032"/>
    </source>
</evidence>
<dbReference type="PANTHER" id="PTHR43386">
    <property type="entry name" value="OLIGOPEPTIDE TRANSPORT SYSTEM PERMEASE PROTEIN APPC"/>
    <property type="match status" value="1"/>
</dbReference>
<protein>
    <submittedName>
        <fullName evidence="10">Peptide/nickel transport system permease protein</fullName>
    </submittedName>
</protein>
<evidence type="ECO:0000259" key="9">
    <source>
        <dbReference type="PROSITE" id="PS50928"/>
    </source>
</evidence>
<feature type="transmembrane region" description="Helical" evidence="7">
    <location>
        <begin position="177"/>
        <end position="194"/>
    </location>
</feature>
<dbReference type="Pfam" id="PF12911">
    <property type="entry name" value="OppC_N"/>
    <property type="match status" value="1"/>
</dbReference>
<comment type="similarity">
    <text evidence="7">Belongs to the binding-protein-dependent transport system permease family.</text>
</comment>
<dbReference type="InterPro" id="IPR025966">
    <property type="entry name" value="OppC_N"/>
</dbReference>
<dbReference type="RefSeq" id="WP_143533436.1">
    <property type="nucleotide sequence ID" value="NZ_VLJT01000013.1"/>
</dbReference>
<evidence type="ECO:0000313" key="11">
    <source>
        <dbReference type="Proteomes" id="UP000317573"/>
    </source>
</evidence>
<dbReference type="Proteomes" id="UP000317573">
    <property type="component" value="Unassembled WGS sequence"/>
</dbReference>
<dbReference type="AlphaFoldDB" id="A0A562E892"/>
<dbReference type="PROSITE" id="PS50928">
    <property type="entry name" value="ABC_TM1"/>
    <property type="match status" value="1"/>
</dbReference>
<feature type="transmembrane region" description="Helical" evidence="7">
    <location>
        <begin position="122"/>
        <end position="142"/>
    </location>
</feature>
<feature type="region of interest" description="Disordered" evidence="8">
    <location>
        <begin position="13"/>
        <end position="35"/>
    </location>
</feature>
<proteinExistence type="inferred from homology"/>
<keyword evidence="2 7" id="KW-0813">Transport</keyword>
<organism evidence="10 11">
    <name type="scientific">Rhodococcus rhodochrous J45</name>
    <dbReference type="NCBI Taxonomy" id="935266"/>
    <lineage>
        <taxon>Bacteria</taxon>
        <taxon>Bacillati</taxon>
        <taxon>Actinomycetota</taxon>
        <taxon>Actinomycetes</taxon>
        <taxon>Mycobacteriales</taxon>
        <taxon>Nocardiaceae</taxon>
        <taxon>Rhodococcus</taxon>
    </lineage>
</organism>
<keyword evidence="5 7" id="KW-1133">Transmembrane helix</keyword>
<keyword evidence="6 7" id="KW-0472">Membrane</keyword>
<reference evidence="10 11" key="1">
    <citation type="submission" date="2019-07" db="EMBL/GenBank/DDBJ databases">
        <title>Genome sequencing of lignin-degrading bacterial isolates.</title>
        <authorList>
            <person name="Gladden J."/>
        </authorList>
    </citation>
    <scope>NUCLEOTIDE SEQUENCE [LARGE SCALE GENOMIC DNA]</scope>
    <source>
        <strain evidence="10 11">J45</strain>
    </source>
</reference>
<dbReference type="InterPro" id="IPR000515">
    <property type="entry name" value="MetI-like"/>
</dbReference>
<name>A0A562E892_RHORH</name>
<feature type="transmembrane region" description="Helical" evidence="7">
    <location>
        <begin position="154"/>
        <end position="171"/>
    </location>
</feature>
<dbReference type="EMBL" id="VLJT01000013">
    <property type="protein sequence ID" value="TWH17991.1"/>
    <property type="molecule type" value="Genomic_DNA"/>
</dbReference>
<keyword evidence="4 7" id="KW-0812">Transmembrane</keyword>
<evidence type="ECO:0000256" key="6">
    <source>
        <dbReference type="ARBA" id="ARBA00023136"/>
    </source>
</evidence>
<dbReference type="GO" id="GO:0005886">
    <property type="term" value="C:plasma membrane"/>
    <property type="evidence" value="ECO:0007669"/>
    <property type="project" value="UniProtKB-SubCell"/>
</dbReference>
<dbReference type="GO" id="GO:0055085">
    <property type="term" value="P:transmembrane transport"/>
    <property type="evidence" value="ECO:0007669"/>
    <property type="project" value="InterPro"/>
</dbReference>
<sequence>MSLHDEKTAFAAVPEAEKLPATEESPRAEKGPRTDTSMVATTVRALCRDRVTLCALVFLGFVTLVAVVGPLVVATDPNTLNLRNALVSPNAEFWLGTDDLGRDQFSRLVDATRVTMLAATEAVLVSVIIGLPLGLVSGYFGGKIDAVLGRLNDALMSVPALLLAVAVVAVVGPGLTTSMFAIGVVFSPSIFRIVRGATMAVRSETYVEAAAAIGCRPLRIMFVHVLRNTFPPVLVQISLLFGIAMIAEANLSFLGLGVTPPQASWGSLLRTAFDNFYAAPFLMFAPGLAIALTVLAFSQIGDGLRTAVGDTKGTR</sequence>
<gene>
    <name evidence="10" type="ORF">L618_001600000350</name>
</gene>
<evidence type="ECO:0000256" key="1">
    <source>
        <dbReference type="ARBA" id="ARBA00004651"/>
    </source>
</evidence>
<feature type="transmembrane region" description="Helical" evidence="7">
    <location>
        <begin position="233"/>
        <end position="256"/>
    </location>
</feature>
<evidence type="ECO:0000256" key="8">
    <source>
        <dbReference type="SAM" id="MobiDB-lite"/>
    </source>
</evidence>
<evidence type="ECO:0000256" key="4">
    <source>
        <dbReference type="ARBA" id="ARBA00022692"/>
    </source>
</evidence>
<dbReference type="PANTHER" id="PTHR43386:SF25">
    <property type="entry name" value="PEPTIDE ABC TRANSPORTER PERMEASE PROTEIN"/>
    <property type="match status" value="1"/>
</dbReference>
<feature type="transmembrane region" description="Helical" evidence="7">
    <location>
        <begin position="53"/>
        <end position="73"/>
    </location>
</feature>
<feature type="domain" description="ABC transmembrane type-1" evidence="9">
    <location>
        <begin position="112"/>
        <end position="301"/>
    </location>
</feature>
<evidence type="ECO:0000256" key="2">
    <source>
        <dbReference type="ARBA" id="ARBA00022448"/>
    </source>
</evidence>
<dbReference type="Gene3D" id="1.10.3720.10">
    <property type="entry name" value="MetI-like"/>
    <property type="match status" value="1"/>
</dbReference>
<dbReference type="InterPro" id="IPR050366">
    <property type="entry name" value="BP-dependent_transpt_permease"/>
</dbReference>
<feature type="transmembrane region" description="Helical" evidence="7">
    <location>
        <begin position="276"/>
        <end position="297"/>
    </location>
</feature>
<comment type="caution">
    <text evidence="10">The sequence shown here is derived from an EMBL/GenBank/DDBJ whole genome shotgun (WGS) entry which is preliminary data.</text>
</comment>
<evidence type="ECO:0000313" key="10">
    <source>
        <dbReference type="EMBL" id="TWH17991.1"/>
    </source>
</evidence>
<keyword evidence="3" id="KW-1003">Cell membrane</keyword>
<dbReference type="CDD" id="cd06261">
    <property type="entry name" value="TM_PBP2"/>
    <property type="match status" value="1"/>
</dbReference>
<evidence type="ECO:0000256" key="5">
    <source>
        <dbReference type="ARBA" id="ARBA00022989"/>
    </source>
</evidence>
<dbReference type="SUPFAM" id="SSF161098">
    <property type="entry name" value="MetI-like"/>
    <property type="match status" value="1"/>
</dbReference>
<dbReference type="Pfam" id="PF00528">
    <property type="entry name" value="BPD_transp_1"/>
    <property type="match status" value="1"/>
</dbReference>
<accession>A0A562E892</accession>
<evidence type="ECO:0000256" key="3">
    <source>
        <dbReference type="ARBA" id="ARBA00022475"/>
    </source>
</evidence>
<dbReference type="InterPro" id="IPR035906">
    <property type="entry name" value="MetI-like_sf"/>
</dbReference>
<feature type="compositionally biased region" description="Basic and acidic residues" evidence="8">
    <location>
        <begin position="15"/>
        <end position="33"/>
    </location>
</feature>
<comment type="subcellular location">
    <subcellularLocation>
        <location evidence="1 7">Cell membrane</location>
        <topology evidence="1 7">Multi-pass membrane protein</topology>
    </subcellularLocation>
</comment>